<dbReference type="PROSITE" id="PS00018">
    <property type="entry name" value="EF_HAND_1"/>
    <property type="match status" value="1"/>
</dbReference>
<organism evidence="6 7">
    <name type="scientific">Pleurodeles waltl</name>
    <name type="common">Iberian ribbed newt</name>
    <dbReference type="NCBI Taxonomy" id="8319"/>
    <lineage>
        <taxon>Eukaryota</taxon>
        <taxon>Metazoa</taxon>
        <taxon>Chordata</taxon>
        <taxon>Craniata</taxon>
        <taxon>Vertebrata</taxon>
        <taxon>Euteleostomi</taxon>
        <taxon>Amphibia</taxon>
        <taxon>Batrachia</taxon>
        <taxon>Caudata</taxon>
        <taxon>Salamandroidea</taxon>
        <taxon>Salamandridae</taxon>
        <taxon>Pleurodelinae</taxon>
        <taxon>Pleurodeles</taxon>
    </lineage>
</organism>
<dbReference type="EMBL" id="JANPWB010000016">
    <property type="protein sequence ID" value="KAJ1081037.1"/>
    <property type="molecule type" value="Genomic_DNA"/>
</dbReference>
<dbReference type="PANTHER" id="PTHR11639">
    <property type="entry name" value="S100 CALCIUM-BINDING PROTEIN"/>
    <property type="match status" value="1"/>
</dbReference>
<evidence type="ECO:0000256" key="3">
    <source>
        <dbReference type="ARBA" id="ARBA00022837"/>
    </source>
</evidence>
<dbReference type="Pfam" id="PF01023">
    <property type="entry name" value="S_100"/>
    <property type="match status" value="1"/>
</dbReference>
<evidence type="ECO:0000256" key="4">
    <source>
        <dbReference type="SAM" id="MobiDB-lite"/>
    </source>
</evidence>
<dbReference type="InterPro" id="IPR011992">
    <property type="entry name" value="EF-hand-dom_pair"/>
</dbReference>
<evidence type="ECO:0000256" key="2">
    <source>
        <dbReference type="ARBA" id="ARBA00022723"/>
    </source>
</evidence>
<keyword evidence="7" id="KW-1185">Reference proteome</keyword>
<keyword evidence="2" id="KW-0479">Metal-binding</keyword>
<keyword evidence="3" id="KW-0106">Calcium</keyword>
<dbReference type="GO" id="GO:0048306">
    <property type="term" value="F:calcium-dependent protein binding"/>
    <property type="evidence" value="ECO:0007669"/>
    <property type="project" value="TreeGrafter"/>
</dbReference>
<dbReference type="GO" id="GO:0046914">
    <property type="term" value="F:transition metal ion binding"/>
    <property type="evidence" value="ECO:0007669"/>
    <property type="project" value="InterPro"/>
</dbReference>
<feature type="domain" description="EF-hand" evidence="5">
    <location>
        <begin position="184"/>
        <end position="219"/>
    </location>
</feature>
<dbReference type="GO" id="GO:0005509">
    <property type="term" value="F:calcium ion binding"/>
    <property type="evidence" value="ECO:0007669"/>
    <property type="project" value="InterPro"/>
</dbReference>
<comment type="caution">
    <text evidence="6">The sequence shown here is derived from an EMBL/GenBank/DDBJ whole genome shotgun (WGS) entry which is preliminary data.</text>
</comment>
<comment type="similarity">
    <text evidence="1">Belongs to the S-100 family.</text>
</comment>
<accession>A0AAV7KQW4</accession>
<proteinExistence type="inferred from homology"/>
<dbReference type="CDD" id="cd00213">
    <property type="entry name" value="S-100"/>
    <property type="match status" value="1"/>
</dbReference>
<dbReference type="InterPro" id="IPR018247">
    <property type="entry name" value="EF_Hand_1_Ca_BS"/>
</dbReference>
<dbReference type="SMART" id="SM01394">
    <property type="entry name" value="S_100"/>
    <property type="match status" value="1"/>
</dbReference>
<protein>
    <recommendedName>
        <fullName evidence="5">EF-hand domain-containing protein</fullName>
    </recommendedName>
</protein>
<gene>
    <name evidence="6" type="ORF">NDU88_001222</name>
</gene>
<dbReference type="Gene3D" id="1.10.238.10">
    <property type="entry name" value="EF-hand"/>
    <property type="match status" value="1"/>
</dbReference>
<sequence>MSEWRCSRGRANIVSGCLDDREAGVSNAHPDFWAQELVKTEDGQNEARNGDERGRWTTDRDPEKNIQEQPRAEPENPDSVKDAGGRRNEEPSEDAPKPCHVPGGAWLSKRPKRGKEPAADNSCTSVLGNHTQSAMSITLENVIHHICYTFKKYSGEDLNAGELNQEELEKMVRAEFPSLSKQEDGDNMIRTVMAMMDFDGDKSVNFKEFVLFLAFLSVEMQGASK</sequence>
<evidence type="ECO:0000259" key="5">
    <source>
        <dbReference type="PROSITE" id="PS50222"/>
    </source>
</evidence>
<dbReference type="AlphaFoldDB" id="A0AAV7KQW4"/>
<dbReference type="InterPro" id="IPR002048">
    <property type="entry name" value="EF_hand_dom"/>
</dbReference>
<evidence type="ECO:0000313" key="6">
    <source>
        <dbReference type="EMBL" id="KAJ1081037.1"/>
    </source>
</evidence>
<dbReference type="PANTHER" id="PTHR11639:SF134">
    <property type="entry name" value="PROTEIN S100-A1-RELATED"/>
    <property type="match status" value="1"/>
</dbReference>
<reference evidence="6" key="1">
    <citation type="journal article" date="2022" name="bioRxiv">
        <title>Sequencing and chromosome-scale assembly of the giantPleurodeles waltlgenome.</title>
        <authorList>
            <person name="Brown T."/>
            <person name="Elewa A."/>
            <person name="Iarovenko S."/>
            <person name="Subramanian E."/>
            <person name="Araus A.J."/>
            <person name="Petzold A."/>
            <person name="Susuki M."/>
            <person name="Suzuki K.-i.T."/>
            <person name="Hayashi T."/>
            <person name="Toyoda A."/>
            <person name="Oliveira C."/>
            <person name="Osipova E."/>
            <person name="Leigh N.D."/>
            <person name="Simon A."/>
            <person name="Yun M.H."/>
        </authorList>
    </citation>
    <scope>NUCLEOTIDE SEQUENCE</scope>
    <source>
        <strain evidence="6">20211129_DDA</strain>
        <tissue evidence="6">Liver</tissue>
    </source>
</reference>
<dbReference type="InterPro" id="IPR013787">
    <property type="entry name" value="S100_Ca-bd_sub"/>
</dbReference>
<dbReference type="SUPFAM" id="SSF47473">
    <property type="entry name" value="EF-hand"/>
    <property type="match status" value="1"/>
</dbReference>
<dbReference type="Proteomes" id="UP001066276">
    <property type="component" value="Chromosome 12"/>
</dbReference>
<feature type="compositionally biased region" description="Basic and acidic residues" evidence="4">
    <location>
        <begin position="48"/>
        <end position="97"/>
    </location>
</feature>
<evidence type="ECO:0000256" key="1">
    <source>
        <dbReference type="ARBA" id="ARBA00007323"/>
    </source>
</evidence>
<feature type="region of interest" description="Disordered" evidence="4">
    <location>
        <begin position="1"/>
        <end position="124"/>
    </location>
</feature>
<dbReference type="PROSITE" id="PS50222">
    <property type="entry name" value="EF_HAND_2"/>
    <property type="match status" value="1"/>
</dbReference>
<dbReference type="InterPro" id="IPR034325">
    <property type="entry name" value="S-100_dom"/>
</dbReference>
<name>A0AAV7KQW4_PLEWA</name>
<evidence type="ECO:0000313" key="7">
    <source>
        <dbReference type="Proteomes" id="UP001066276"/>
    </source>
</evidence>